<evidence type="ECO:0000313" key="2">
    <source>
        <dbReference type="Proteomes" id="UP001145114"/>
    </source>
</evidence>
<keyword evidence="2" id="KW-1185">Reference proteome</keyword>
<feature type="non-terminal residue" evidence="1">
    <location>
        <position position="344"/>
    </location>
</feature>
<gene>
    <name evidence="1" type="ORF">EV182_006578</name>
</gene>
<dbReference type="EMBL" id="JAMZIH010002759">
    <property type="protein sequence ID" value="KAJ1677239.1"/>
    <property type="molecule type" value="Genomic_DNA"/>
</dbReference>
<protein>
    <submittedName>
        <fullName evidence="1">Uncharacterized protein</fullName>
    </submittedName>
</protein>
<proteinExistence type="predicted"/>
<accession>A0ACC1HSB6</accession>
<dbReference type="Proteomes" id="UP001145114">
    <property type="component" value="Unassembled WGS sequence"/>
</dbReference>
<reference evidence="1" key="1">
    <citation type="submission" date="2022-06" db="EMBL/GenBank/DDBJ databases">
        <title>Phylogenomic reconstructions and comparative analyses of Kickxellomycotina fungi.</title>
        <authorList>
            <person name="Reynolds N.K."/>
            <person name="Stajich J.E."/>
            <person name="Barry K."/>
            <person name="Grigoriev I.V."/>
            <person name="Crous P."/>
            <person name="Smith M.E."/>
        </authorList>
    </citation>
    <scope>NUCLEOTIDE SEQUENCE</scope>
    <source>
        <strain evidence="1">RSA 2271</strain>
    </source>
</reference>
<comment type="caution">
    <text evidence="1">The sequence shown here is derived from an EMBL/GenBank/DDBJ whole genome shotgun (WGS) entry which is preliminary data.</text>
</comment>
<name>A0ACC1HSB6_9FUNG</name>
<evidence type="ECO:0000313" key="1">
    <source>
        <dbReference type="EMBL" id="KAJ1677239.1"/>
    </source>
</evidence>
<organism evidence="1 2">
    <name type="scientific">Spiromyces aspiralis</name>
    <dbReference type="NCBI Taxonomy" id="68401"/>
    <lineage>
        <taxon>Eukaryota</taxon>
        <taxon>Fungi</taxon>
        <taxon>Fungi incertae sedis</taxon>
        <taxon>Zoopagomycota</taxon>
        <taxon>Kickxellomycotina</taxon>
        <taxon>Kickxellomycetes</taxon>
        <taxon>Kickxellales</taxon>
        <taxon>Kickxellaceae</taxon>
        <taxon>Spiromyces</taxon>
    </lineage>
</organism>
<sequence length="344" mass="38389">MSAFLLIRRLLRSFARENAIPPISTWRWNTILQELALTLLAIISMFLVITWMLVLQQISDSRLHPRNRHPLNDLGFDLLPHIHHVNAAIDSVVDSAGVLAVLGNTVLAAGWRMRVVFLRRIAWMVAILYFLRSLTLVVTTLPTPLVECEPTYHRGWAGYLNGAWDQITGRRLTCTDCIFSGHSMTLTLSFLMWLHHARHWLFVAIAFAQTTVGLFLIIASHFHYSIDVLLAVVLTLFVYYCYLTSLERAANAWIAQGVVQGKTRGHEGADTLDTISVPLRVPDDSHCTGLESAEAYSAPSSSLRTSFGYTQLPCPPSTLGQLADACLPCDFSPLVSRSDYLVAI</sequence>